<dbReference type="InterPro" id="IPR027417">
    <property type="entry name" value="P-loop_NTPase"/>
</dbReference>
<dbReference type="EMBL" id="CP058708">
    <property type="protein sequence ID" value="QLH50164.1"/>
    <property type="molecule type" value="Genomic_DNA"/>
</dbReference>
<dbReference type="AlphaFoldDB" id="A0A080MKW8"/>
<dbReference type="InterPro" id="IPR003593">
    <property type="entry name" value="AAA+_ATPase"/>
</dbReference>
<evidence type="ECO:0000256" key="8">
    <source>
        <dbReference type="SAM" id="MobiDB-lite"/>
    </source>
</evidence>
<dbReference type="SUPFAM" id="SSF90123">
    <property type="entry name" value="ABC transporter transmembrane region"/>
    <property type="match status" value="1"/>
</dbReference>
<keyword evidence="5 12" id="KW-0067">ATP-binding</keyword>
<feature type="transmembrane region" description="Helical" evidence="9">
    <location>
        <begin position="23"/>
        <end position="46"/>
    </location>
</feature>
<dbReference type="GO" id="GO:0005524">
    <property type="term" value="F:ATP binding"/>
    <property type="evidence" value="ECO:0007669"/>
    <property type="project" value="UniProtKB-KW"/>
</dbReference>
<dbReference type="PANTHER" id="PTHR43394">
    <property type="entry name" value="ATP-DEPENDENT PERMEASE MDL1, MITOCHONDRIAL"/>
    <property type="match status" value="1"/>
</dbReference>
<keyword evidence="4" id="KW-0547">Nucleotide-binding</keyword>
<evidence type="ECO:0000259" key="11">
    <source>
        <dbReference type="PROSITE" id="PS50929"/>
    </source>
</evidence>
<keyword evidence="3 9" id="KW-0812">Transmembrane</keyword>
<evidence type="ECO:0000256" key="5">
    <source>
        <dbReference type="ARBA" id="ARBA00022840"/>
    </source>
</evidence>
<dbReference type="InterPro" id="IPR003439">
    <property type="entry name" value="ABC_transporter-like_ATP-bd"/>
</dbReference>
<comment type="subcellular location">
    <subcellularLocation>
        <location evidence="1">Cell membrane</location>
        <topology evidence="1">Multi-pass membrane protein</topology>
    </subcellularLocation>
</comment>
<feature type="domain" description="ABC transmembrane type-1" evidence="11">
    <location>
        <begin position="24"/>
        <end position="301"/>
    </location>
</feature>
<feature type="transmembrane region" description="Helical" evidence="9">
    <location>
        <begin position="146"/>
        <end position="175"/>
    </location>
</feature>
<dbReference type="Proteomes" id="UP000021315">
    <property type="component" value="Unassembled WGS sequence"/>
</dbReference>
<reference evidence="13" key="3">
    <citation type="submission" date="2020-06" db="EMBL/GenBank/DDBJ databases">
        <authorList>
            <person name="Arumugam K."/>
            <person name="Besarab I."/>
            <person name="Haryono M."/>
            <person name="Bagci C."/>
            <person name="Beier S."/>
            <person name="Buchfink B."/>
            <person name="Gorska A."/>
            <person name="Qiu G."/>
            <person name="Huson D.H."/>
            <person name="Williams R.B."/>
        </authorList>
    </citation>
    <scope>NUCLEOTIDE SEQUENCE</scope>
    <source>
        <strain evidence="13">SSA1</strain>
    </source>
</reference>
<organism evidence="12 14">
    <name type="scientific">Candidatus Accumulibacter cognatus</name>
    <dbReference type="NCBI Taxonomy" id="2954383"/>
    <lineage>
        <taxon>Bacteria</taxon>
        <taxon>Pseudomonadati</taxon>
        <taxon>Pseudomonadota</taxon>
        <taxon>Betaproteobacteria</taxon>
        <taxon>Candidatus Accumulibacter</taxon>
    </lineage>
</organism>
<keyword evidence="7 9" id="KW-0472">Membrane</keyword>
<feature type="domain" description="ABC transporter" evidence="10">
    <location>
        <begin position="332"/>
        <end position="567"/>
    </location>
</feature>
<dbReference type="RefSeq" id="WP_034944904.1">
    <property type="nucleotide sequence ID" value="NZ_JDST02000008.1"/>
</dbReference>
<dbReference type="CDD" id="cd18586">
    <property type="entry name" value="ABC_6TM_PrtD_like"/>
    <property type="match status" value="1"/>
</dbReference>
<dbReference type="GO" id="GO:0030256">
    <property type="term" value="C:type I protein secretion system complex"/>
    <property type="evidence" value="ECO:0007669"/>
    <property type="project" value="InterPro"/>
</dbReference>
<sequence>MKTPSFFQRSELTATLWSFRREFLVVGIFSLVVNLLMLTPTIYMLQVYDRFMTSRNESTLIAVSLIVLFLFAVIAFAEWSRSRLLVRLGVRLDERLNSRVFNACFESHLNQSRDNPVEAFSNLTNVRQFITGNGIFAFFDAPWSPIYLLVLFMLHPSLGVLSLVFAGILTGVAIFSHRVTQTPTQKTTEAGVKEAVYLHSKLRNAEVIESLGMLGNLRQRWLGHHQRHMSLYSASQDRQRRIQALSKFIRYSQQSLMLGAGALLVIEGELTTGGMIAANVLMSRCLQPIDTIVGSWAGWQSARKAFEALESLLRDHPERPAGLIHEALRGAVRIENLVATASNRVQPILAGLTAEFPAGEVIAIVGPSGSGKSTLARCLVGIWPEVQGRVLLDDRPIESLDREELGPFLGYLPQDVELFEGSVAENIARFGEIDSTQVIEAAQRTGIHDMVLRFPRGYDTPMGEAGSFLSGGQRQRIGLARALYGNPSLIVLDEPNANLDDVGEAALIHAILDLKAQGKTVIFISHRMNILAVADRVLVLDNGVIQTYGTRQQVMTASQPRTPIQSAGVPTPQPA</sequence>
<evidence type="ECO:0000256" key="9">
    <source>
        <dbReference type="SAM" id="Phobius"/>
    </source>
</evidence>
<gene>
    <name evidence="12" type="primary">prsD_2</name>
    <name evidence="12" type="ORF">AW06_000422</name>
    <name evidence="13" type="ORF">HWD57_10525</name>
</gene>
<dbReference type="PROSITE" id="PS50929">
    <property type="entry name" value="ABC_TM1F"/>
    <property type="match status" value="1"/>
</dbReference>
<evidence type="ECO:0000256" key="2">
    <source>
        <dbReference type="ARBA" id="ARBA00022475"/>
    </source>
</evidence>
<dbReference type="Proteomes" id="UP000509684">
    <property type="component" value="Chromosome"/>
</dbReference>
<dbReference type="CDD" id="cd03246">
    <property type="entry name" value="ABCC_Protease_Secretion"/>
    <property type="match status" value="1"/>
</dbReference>
<dbReference type="InterPro" id="IPR039421">
    <property type="entry name" value="Type_1_exporter"/>
</dbReference>
<reference evidence="13 15" key="2">
    <citation type="journal article" date="2019" name="Microbiome">
        <title>Annotated bacterial chromosomes from frame-shift-corrected long-read metagenomic data.</title>
        <authorList>
            <person name="Arumugam K."/>
            <person name="Bagci C."/>
            <person name="Bessarab I."/>
            <person name="Beier S."/>
            <person name="Buchfink B."/>
            <person name="Gorska A."/>
            <person name="Qiu G."/>
            <person name="Huson D.H."/>
            <person name="Williams R.B.H."/>
        </authorList>
    </citation>
    <scope>NUCLEOTIDE SEQUENCE [LARGE SCALE GENOMIC DNA]</scope>
    <source>
        <strain evidence="13">SSA1</strain>
    </source>
</reference>
<accession>A0A080MKW8</accession>
<dbReference type="InterPro" id="IPR047957">
    <property type="entry name" value="ABC_AprD-like_6TM"/>
</dbReference>
<accession>A0A7D5SEI5</accession>
<keyword evidence="6 9" id="KW-1133">Transmembrane helix</keyword>
<feature type="region of interest" description="Disordered" evidence="8">
    <location>
        <begin position="556"/>
        <end position="575"/>
    </location>
</feature>
<dbReference type="SMART" id="SM00382">
    <property type="entry name" value="AAA"/>
    <property type="match status" value="1"/>
</dbReference>
<dbReference type="GO" id="GO:0016887">
    <property type="term" value="F:ATP hydrolysis activity"/>
    <property type="evidence" value="ECO:0007669"/>
    <property type="project" value="InterPro"/>
</dbReference>
<evidence type="ECO:0000313" key="15">
    <source>
        <dbReference type="Proteomes" id="UP000509684"/>
    </source>
</evidence>
<dbReference type="SUPFAM" id="SSF52540">
    <property type="entry name" value="P-loop containing nucleoside triphosphate hydrolases"/>
    <property type="match status" value="1"/>
</dbReference>
<dbReference type="InterPro" id="IPR017871">
    <property type="entry name" value="ABC_transporter-like_CS"/>
</dbReference>
<dbReference type="InterPro" id="IPR011527">
    <property type="entry name" value="ABC1_TM_dom"/>
</dbReference>
<proteinExistence type="predicted"/>
<keyword evidence="2" id="KW-1003">Cell membrane</keyword>
<dbReference type="Pfam" id="PF00005">
    <property type="entry name" value="ABC_tran"/>
    <property type="match status" value="1"/>
</dbReference>
<feature type="transmembrane region" description="Helical" evidence="9">
    <location>
        <begin position="58"/>
        <end position="77"/>
    </location>
</feature>
<evidence type="ECO:0000256" key="3">
    <source>
        <dbReference type="ARBA" id="ARBA00022692"/>
    </source>
</evidence>
<dbReference type="Gene3D" id="1.20.1560.10">
    <property type="entry name" value="ABC transporter type 1, transmembrane domain"/>
    <property type="match status" value="1"/>
</dbReference>
<evidence type="ECO:0000256" key="6">
    <source>
        <dbReference type="ARBA" id="ARBA00022989"/>
    </source>
</evidence>
<evidence type="ECO:0000256" key="7">
    <source>
        <dbReference type="ARBA" id="ARBA00023136"/>
    </source>
</evidence>
<reference evidence="12 14" key="1">
    <citation type="submission" date="2014-02" db="EMBL/GenBank/DDBJ databases">
        <title>Expanding our view of genomic diversity in Candidatus Accumulibacter clades.</title>
        <authorList>
            <person name="Skennerton C.T."/>
            <person name="Barr J.J."/>
            <person name="Slater F.R."/>
            <person name="Bond P.L."/>
            <person name="Tyson G.W."/>
        </authorList>
    </citation>
    <scope>NUCLEOTIDE SEQUENCE [LARGE SCALE GENOMIC DNA]</scope>
    <source>
        <strain evidence="14">SK-02</strain>
    </source>
</reference>
<protein>
    <submittedName>
        <fullName evidence="12">Type I secretion system ATP-binding protein PrsD</fullName>
    </submittedName>
    <submittedName>
        <fullName evidence="13">Type I secretion system permease/ATPase</fullName>
    </submittedName>
</protein>
<dbReference type="PANTHER" id="PTHR43394:SF1">
    <property type="entry name" value="ATP-BINDING CASSETTE SUB-FAMILY B MEMBER 10, MITOCHONDRIAL"/>
    <property type="match status" value="1"/>
</dbReference>
<dbReference type="Gene3D" id="3.40.50.300">
    <property type="entry name" value="P-loop containing nucleotide triphosphate hydrolases"/>
    <property type="match status" value="1"/>
</dbReference>
<evidence type="ECO:0000313" key="14">
    <source>
        <dbReference type="Proteomes" id="UP000021315"/>
    </source>
</evidence>
<dbReference type="NCBIfam" id="TIGR01842">
    <property type="entry name" value="type_I_sec_PrtD"/>
    <property type="match status" value="1"/>
</dbReference>
<name>A0A080MKW8_9PROT</name>
<feature type="compositionally biased region" description="Polar residues" evidence="8">
    <location>
        <begin position="556"/>
        <end position="565"/>
    </location>
</feature>
<evidence type="ECO:0000256" key="4">
    <source>
        <dbReference type="ARBA" id="ARBA00022741"/>
    </source>
</evidence>
<dbReference type="InterPro" id="IPR010128">
    <property type="entry name" value="ATPase_T1SS_PrtD-like"/>
</dbReference>
<dbReference type="Pfam" id="PF00664">
    <property type="entry name" value="ABC_membrane"/>
    <property type="match status" value="1"/>
</dbReference>
<dbReference type="PROSITE" id="PS50893">
    <property type="entry name" value="ABC_TRANSPORTER_2"/>
    <property type="match status" value="1"/>
</dbReference>
<dbReference type="KEGG" id="acog:HWD57_10525"/>
<evidence type="ECO:0000259" key="10">
    <source>
        <dbReference type="PROSITE" id="PS50893"/>
    </source>
</evidence>
<evidence type="ECO:0000313" key="13">
    <source>
        <dbReference type="EMBL" id="QLH50164.1"/>
    </source>
</evidence>
<evidence type="ECO:0000313" key="12">
    <source>
        <dbReference type="EMBL" id="KFB78199.1"/>
    </source>
</evidence>
<dbReference type="STRING" id="1453999.AW06_000422"/>
<dbReference type="GO" id="GO:0030253">
    <property type="term" value="P:protein secretion by the type I secretion system"/>
    <property type="evidence" value="ECO:0007669"/>
    <property type="project" value="InterPro"/>
</dbReference>
<keyword evidence="14" id="KW-1185">Reference proteome</keyword>
<dbReference type="PROSITE" id="PS00211">
    <property type="entry name" value="ABC_TRANSPORTER_1"/>
    <property type="match status" value="1"/>
</dbReference>
<evidence type="ECO:0000256" key="1">
    <source>
        <dbReference type="ARBA" id="ARBA00004651"/>
    </source>
</evidence>
<dbReference type="EMBL" id="JDST02000008">
    <property type="protein sequence ID" value="KFB78199.1"/>
    <property type="molecule type" value="Genomic_DNA"/>
</dbReference>
<dbReference type="GO" id="GO:0015421">
    <property type="term" value="F:ABC-type oligopeptide transporter activity"/>
    <property type="evidence" value="ECO:0007669"/>
    <property type="project" value="TreeGrafter"/>
</dbReference>
<dbReference type="InterPro" id="IPR036640">
    <property type="entry name" value="ABC1_TM_sf"/>
</dbReference>
<dbReference type="GO" id="GO:0005886">
    <property type="term" value="C:plasma membrane"/>
    <property type="evidence" value="ECO:0007669"/>
    <property type="project" value="UniProtKB-SubCell"/>
</dbReference>